<accession>A0ACC0UWU6</accession>
<sequence length="244" mass="26837">MSPSPMWEEPHPGQRMNCSSPAAHHGKGYGNQDQRSNSGGIDTTVGVYDDDANTMSPEYDDMSGQISDDDGPLGIMMQPTIPNEFVEHAPDSRCVSQSSLTIRTVDIHLDEGKLDTMDLDLDRCPSSPATVNLTPTAMNFADVSNYFHDSHMDGQVATHFVYAEADSARYAAPNDDVYGWNAEWQRRSDVSPASNENVKDTAPRHRSLRNSRLRGHKGALLKKVFSVSKTPSSTNVSRHTRAAQ</sequence>
<comment type="caution">
    <text evidence="1">The sequence shown here is derived from an EMBL/GenBank/DDBJ whole genome shotgun (WGS) entry which is preliminary data.</text>
</comment>
<evidence type="ECO:0000313" key="1">
    <source>
        <dbReference type="EMBL" id="KAI9898142.1"/>
    </source>
</evidence>
<gene>
    <name evidence="1" type="ORF">N3K66_006502</name>
</gene>
<dbReference type="Proteomes" id="UP001163324">
    <property type="component" value="Chromosome 6"/>
</dbReference>
<proteinExistence type="predicted"/>
<evidence type="ECO:0000313" key="2">
    <source>
        <dbReference type="Proteomes" id="UP001163324"/>
    </source>
</evidence>
<protein>
    <submittedName>
        <fullName evidence="1">Uncharacterized protein</fullName>
    </submittedName>
</protein>
<reference evidence="1" key="1">
    <citation type="submission" date="2022-10" db="EMBL/GenBank/DDBJ databases">
        <title>Complete Genome of Trichothecium roseum strain YXFP-22015, a Plant Pathogen Isolated from Citrus.</title>
        <authorList>
            <person name="Wang Y."/>
            <person name="Zhu L."/>
        </authorList>
    </citation>
    <scope>NUCLEOTIDE SEQUENCE</scope>
    <source>
        <strain evidence="1">YXFP-22015</strain>
    </source>
</reference>
<dbReference type="EMBL" id="CM047945">
    <property type="protein sequence ID" value="KAI9898142.1"/>
    <property type="molecule type" value="Genomic_DNA"/>
</dbReference>
<organism evidence="1 2">
    <name type="scientific">Trichothecium roseum</name>
    <dbReference type="NCBI Taxonomy" id="47278"/>
    <lineage>
        <taxon>Eukaryota</taxon>
        <taxon>Fungi</taxon>
        <taxon>Dikarya</taxon>
        <taxon>Ascomycota</taxon>
        <taxon>Pezizomycotina</taxon>
        <taxon>Sordariomycetes</taxon>
        <taxon>Hypocreomycetidae</taxon>
        <taxon>Hypocreales</taxon>
        <taxon>Hypocreales incertae sedis</taxon>
        <taxon>Trichothecium</taxon>
    </lineage>
</organism>
<name>A0ACC0UWU6_9HYPO</name>
<keyword evidence="2" id="KW-1185">Reference proteome</keyword>